<organism evidence="1 2">
    <name type="scientific">Flavobacterium columnare</name>
    <dbReference type="NCBI Taxonomy" id="996"/>
    <lineage>
        <taxon>Bacteria</taxon>
        <taxon>Pseudomonadati</taxon>
        <taxon>Bacteroidota</taxon>
        <taxon>Flavobacteriia</taxon>
        <taxon>Flavobacteriales</taxon>
        <taxon>Flavobacteriaceae</taxon>
        <taxon>Flavobacterium</taxon>
    </lineage>
</organism>
<proteinExistence type="predicted"/>
<feature type="non-terminal residue" evidence="1">
    <location>
        <position position="1"/>
    </location>
</feature>
<dbReference type="AlphaFoldDB" id="A0A246G7F6"/>
<reference evidence="1 2" key="1">
    <citation type="journal article" date="2017" name="Infect. Genet. Evol.">
        <title>Comparative genome analysis of fish pathogen Flavobacterium columnare reveals extensive sequence diversity within the species.</title>
        <authorList>
            <person name="Kayansamruaj P."/>
            <person name="Dong H.T."/>
            <person name="Hirono I."/>
            <person name="Kondo H."/>
            <person name="Senapin S."/>
            <person name="Rodkhum C."/>
        </authorList>
    </citation>
    <scope>NUCLEOTIDE SEQUENCE [LARGE SCALE GENOMIC DNA]</scope>
    <source>
        <strain evidence="1 2">1214</strain>
    </source>
</reference>
<dbReference type="EMBL" id="MTCY01000072">
    <property type="protein sequence ID" value="OWP74410.1"/>
    <property type="molecule type" value="Genomic_DNA"/>
</dbReference>
<evidence type="ECO:0000313" key="1">
    <source>
        <dbReference type="EMBL" id="OWP74410.1"/>
    </source>
</evidence>
<comment type="caution">
    <text evidence="1">The sequence shown here is derived from an EMBL/GenBank/DDBJ whole genome shotgun (WGS) entry which is preliminary data.</text>
</comment>
<sequence length="538" mass="61778">VKNLKGQYIVNSQEEQNHAEYLKIKKEVVSINIEKPTNTTALKIGKPTINTKDYSNPHSFNITFEVDKSEKTLVPLGILDFNNNYENPYFSFKYKLTRGDLDSLNFEILDENRKVIYQMNYLAPIVVKAPKKPMMLLEVKNSTPKFDPSKPIKAFDIASILKEYAESYENYTKVGEYIIHWDGFDTNEIFDSTIFDNKKLTARITASKGIERKRIEVAFETTRKEVDWVDVKINKKTKRIDVTLRVDLKDGGANGLDCKQVLKGMRDNAHWVTECPWDDIPATAIQPNKPIIKQRTKSFADLEKLALDGLNYHWGRNKNHTVAKDVKISGVSYEVYVNSKNTTEKTMDDVDLIYNTNNNWLRSNNPGKVTGVKSFFANVAQYIPYVPLSESIYYNVGYLNNVYTFESDVLQKEDWTYVNDKLLYKNGKSKLDLDYSYTSAHEIGHTILRAYAEGSGSSADYSYEHKGSSGYSDTKPVSEGGFAYPVTGEIDLMKYYNNNVTINNKSSYIYFLDYDFERITAEEKDVLGLLWLTKIKIE</sequence>
<evidence type="ECO:0000313" key="2">
    <source>
        <dbReference type="Proteomes" id="UP000198034"/>
    </source>
</evidence>
<dbReference type="Proteomes" id="UP000198034">
    <property type="component" value="Unassembled WGS sequence"/>
</dbReference>
<protein>
    <submittedName>
        <fullName evidence="1">Uncharacterized protein</fullName>
    </submittedName>
</protein>
<name>A0A246G7F6_9FLAO</name>
<gene>
    <name evidence="1" type="ORF">BWK62_14455</name>
</gene>
<accession>A0A246G7F6</accession>